<dbReference type="GO" id="GO:0008955">
    <property type="term" value="F:peptidoglycan glycosyltransferase activity"/>
    <property type="evidence" value="ECO:0007669"/>
    <property type="project" value="UniProtKB-EC"/>
</dbReference>
<dbReference type="PANTHER" id="PTHR32282:SF34">
    <property type="entry name" value="PENICILLIN-BINDING PROTEIN 1A"/>
    <property type="match status" value="1"/>
</dbReference>
<dbReference type="Proteomes" id="UP000450000">
    <property type="component" value="Unassembled WGS sequence"/>
</dbReference>
<keyword evidence="15" id="KW-0472">Membrane</keyword>
<feature type="compositionally biased region" description="Low complexity" evidence="14">
    <location>
        <begin position="716"/>
        <end position="739"/>
    </location>
</feature>
<dbReference type="GO" id="GO:0008658">
    <property type="term" value="F:penicillin binding"/>
    <property type="evidence" value="ECO:0007669"/>
    <property type="project" value="InterPro"/>
</dbReference>
<evidence type="ECO:0000256" key="15">
    <source>
        <dbReference type="SAM" id="Phobius"/>
    </source>
</evidence>
<evidence type="ECO:0000256" key="5">
    <source>
        <dbReference type="ARBA" id="ARBA00022676"/>
    </source>
</evidence>
<dbReference type="GO" id="GO:0008360">
    <property type="term" value="P:regulation of cell shape"/>
    <property type="evidence" value="ECO:0007669"/>
    <property type="project" value="UniProtKB-KW"/>
</dbReference>
<evidence type="ECO:0000256" key="1">
    <source>
        <dbReference type="ARBA" id="ARBA00007090"/>
    </source>
</evidence>
<dbReference type="InterPro" id="IPR001460">
    <property type="entry name" value="PCN-bd_Tpept"/>
</dbReference>
<evidence type="ECO:0000313" key="18">
    <source>
        <dbReference type="EMBL" id="MQS12401.1"/>
    </source>
</evidence>
<evidence type="ECO:0000256" key="9">
    <source>
        <dbReference type="ARBA" id="ARBA00022984"/>
    </source>
</evidence>
<keyword evidence="5" id="KW-0328">Glycosyltransferase</keyword>
<dbReference type="OrthoDB" id="8865355at2"/>
<dbReference type="GO" id="GO:0009252">
    <property type="term" value="P:peptidoglycan biosynthetic process"/>
    <property type="evidence" value="ECO:0007669"/>
    <property type="project" value="UniProtKB-KW"/>
</dbReference>
<feature type="domain" description="Penicillin-binding protein transpeptidase" evidence="16">
    <location>
        <begin position="397"/>
        <end position="646"/>
    </location>
</feature>
<keyword evidence="9" id="KW-0573">Peptidoglycan synthesis</keyword>
<dbReference type="GO" id="GO:0071555">
    <property type="term" value="P:cell wall organization"/>
    <property type="evidence" value="ECO:0007669"/>
    <property type="project" value="UniProtKB-KW"/>
</dbReference>
<reference evidence="18 19" key="1">
    <citation type="submission" date="2019-09" db="EMBL/GenBank/DDBJ databases">
        <title>Genome Sequences of Streptomyces kaniharaensis ATCC 21070.</title>
        <authorList>
            <person name="Zhu W."/>
            <person name="De Crecy-Lagard V."/>
            <person name="Richards N.G."/>
        </authorList>
    </citation>
    <scope>NUCLEOTIDE SEQUENCE [LARGE SCALE GENOMIC DNA]</scope>
    <source>
        <strain evidence="18 19">SF-557</strain>
    </source>
</reference>
<evidence type="ECO:0000256" key="7">
    <source>
        <dbReference type="ARBA" id="ARBA00022801"/>
    </source>
</evidence>
<feature type="region of interest" description="Disordered" evidence="14">
    <location>
        <begin position="708"/>
        <end position="815"/>
    </location>
</feature>
<comment type="caution">
    <text evidence="18">The sequence shown here is derived from an EMBL/GenBank/DDBJ whole genome shotgun (WGS) entry which is preliminary data.</text>
</comment>
<dbReference type="AlphaFoldDB" id="A0A6N7KLX9"/>
<keyword evidence="4" id="KW-0645">Protease</keyword>
<organism evidence="18 19">
    <name type="scientific">Streptomyces kaniharaensis</name>
    <dbReference type="NCBI Taxonomy" id="212423"/>
    <lineage>
        <taxon>Bacteria</taxon>
        <taxon>Bacillati</taxon>
        <taxon>Actinomycetota</taxon>
        <taxon>Actinomycetes</taxon>
        <taxon>Kitasatosporales</taxon>
        <taxon>Streptomycetaceae</taxon>
        <taxon>Streptomyces</taxon>
    </lineage>
</organism>
<dbReference type="FunFam" id="1.10.3810.10:FF:000001">
    <property type="entry name" value="Penicillin-binding protein 1A"/>
    <property type="match status" value="1"/>
</dbReference>
<keyword evidence="15" id="KW-1133">Transmembrane helix</keyword>
<feature type="region of interest" description="Disordered" evidence="14">
    <location>
        <begin position="450"/>
        <end position="479"/>
    </location>
</feature>
<keyword evidence="10" id="KW-0511">Multifunctional enzyme</keyword>
<feature type="compositionally biased region" description="Pro residues" evidence="14">
    <location>
        <begin position="740"/>
        <end position="751"/>
    </location>
</feature>
<dbReference type="GO" id="GO:0030288">
    <property type="term" value="C:outer membrane-bounded periplasmic space"/>
    <property type="evidence" value="ECO:0007669"/>
    <property type="project" value="TreeGrafter"/>
</dbReference>
<dbReference type="Pfam" id="PF00912">
    <property type="entry name" value="Transgly"/>
    <property type="match status" value="1"/>
</dbReference>
<dbReference type="InterPro" id="IPR036950">
    <property type="entry name" value="PBP_transglycosylase"/>
</dbReference>
<comment type="similarity">
    <text evidence="2">In the N-terminal section; belongs to the glycosyltransferase 51 family.</text>
</comment>
<feature type="compositionally biased region" description="Pro residues" evidence="14">
    <location>
        <begin position="760"/>
        <end position="774"/>
    </location>
</feature>
<keyword evidence="11" id="KW-0961">Cell wall biogenesis/degradation</keyword>
<evidence type="ECO:0000259" key="16">
    <source>
        <dbReference type="Pfam" id="PF00905"/>
    </source>
</evidence>
<gene>
    <name evidence="18" type="ORF">F7Q99_08895</name>
</gene>
<keyword evidence="6" id="KW-0808">Transferase</keyword>
<name>A0A6N7KLX9_9ACTN</name>
<keyword evidence="3" id="KW-0121">Carboxypeptidase</keyword>
<dbReference type="SUPFAM" id="SSF56601">
    <property type="entry name" value="beta-lactamase/transpeptidase-like"/>
    <property type="match status" value="1"/>
</dbReference>
<keyword evidence="19" id="KW-1185">Reference proteome</keyword>
<sequence>MWFAPFTVPPAPGSRTRFSPAHTTQPTLSAGQIAHNLAMTVSTRRQAKRAARREARRALPLWRRLLPTWRVTLGTLTALLLLAVGAFAVLYVIVPVPDPNAHAVAQNNIYLYSDGTTEIAHTGAVNRTDVTIDQIPLDTQHAVVSAEDRTFYRNRGIDLKGMVRAGWNTLIGKGMQGGSTITQQYVKNYYLTQDQTISRKGRELFIALKVDQQRDKKEILAGYLNSSYFGRGAYGIQSAAHAYYGVDVSGLTVAQGAYLAALLQAPSAYDVKTAKPANREKAIARWNYALDGMVQLGFLKAADRAATTFPEPIDPQPATGLAGQAGYLVGVADDYLTSTGIIDAPTLKAGGWRITTTFDKPRQDAFTKAVQQELTGELDPKARPTTDTDVRVAGASVEPATGRVVAVYGGADYAKQPYNDALRQDNQIGSTFKPIDLAAGLIAQHTLDGRPITPETRYDGTSERPVTGGPTPYAPPNEDNVDYGNITLRYAMVKSVNSVYAQEGVDAGLARVRETAVKLGIPDNVPGMDPANTSMTLGTATPSALDLAGAYAAIANHGQAHTPWSVLKLERANAGSGSIDVPKMPEHTPTDALDRTTADTVTDVLRDVVSPRGTGAAALDLGRPAAGKTGTTDSNLSAWFAGFTPELTTTVGLFRENPKTHAKEPLAGTAGLTRINGGTFPTRIWTAYMTDALDGTAVQQFDLQTGRGNGSQYTWPTGSASASATPSATPGPTAGSAPPSSAPAPTGPAPAKPTATGEPTPAPVVPSPQAPLPTPTQDQPTATARPTPTRPPKPTTQPTATAPPVSGTATPPAVP</sequence>
<feature type="domain" description="Glycosyl transferase family 51" evidence="17">
    <location>
        <begin position="119"/>
        <end position="293"/>
    </location>
</feature>
<evidence type="ECO:0000259" key="17">
    <source>
        <dbReference type="Pfam" id="PF00912"/>
    </source>
</evidence>
<keyword evidence="15" id="KW-0812">Transmembrane</keyword>
<dbReference type="InterPro" id="IPR012338">
    <property type="entry name" value="Beta-lactam/transpept-like"/>
</dbReference>
<feature type="transmembrane region" description="Helical" evidence="15">
    <location>
        <begin position="71"/>
        <end position="94"/>
    </location>
</feature>
<proteinExistence type="inferred from homology"/>
<dbReference type="Gene3D" id="3.40.710.10">
    <property type="entry name" value="DD-peptidase/beta-lactamase superfamily"/>
    <property type="match status" value="1"/>
</dbReference>
<evidence type="ECO:0000256" key="14">
    <source>
        <dbReference type="SAM" id="MobiDB-lite"/>
    </source>
</evidence>
<evidence type="ECO:0000256" key="3">
    <source>
        <dbReference type="ARBA" id="ARBA00022645"/>
    </source>
</evidence>
<evidence type="ECO:0000256" key="11">
    <source>
        <dbReference type="ARBA" id="ARBA00023316"/>
    </source>
</evidence>
<dbReference type="GO" id="GO:0009002">
    <property type="term" value="F:serine-type D-Ala-D-Ala carboxypeptidase activity"/>
    <property type="evidence" value="ECO:0007669"/>
    <property type="project" value="UniProtKB-EC"/>
</dbReference>
<keyword evidence="7" id="KW-0378">Hydrolase</keyword>
<evidence type="ECO:0000256" key="12">
    <source>
        <dbReference type="ARBA" id="ARBA00034000"/>
    </source>
</evidence>
<dbReference type="SUPFAM" id="SSF53955">
    <property type="entry name" value="Lysozyme-like"/>
    <property type="match status" value="1"/>
</dbReference>
<evidence type="ECO:0000256" key="2">
    <source>
        <dbReference type="ARBA" id="ARBA00007739"/>
    </source>
</evidence>
<dbReference type="InterPro" id="IPR001264">
    <property type="entry name" value="Glyco_trans_51"/>
</dbReference>
<dbReference type="InterPro" id="IPR050396">
    <property type="entry name" value="Glycosyltr_51/Transpeptidase"/>
</dbReference>
<evidence type="ECO:0000256" key="10">
    <source>
        <dbReference type="ARBA" id="ARBA00023268"/>
    </source>
</evidence>
<accession>A0A6N7KLX9</accession>
<comment type="catalytic activity">
    <reaction evidence="12">
        <text>Preferential cleavage: (Ac)2-L-Lys-D-Ala-|-D-Ala. Also transpeptidation of peptidyl-alanyl moieties that are N-acyl substituents of D-alanine.</text>
        <dbReference type="EC" id="3.4.16.4"/>
    </reaction>
</comment>
<protein>
    <submittedName>
        <fullName evidence="18">Penicillin-binding protein</fullName>
    </submittedName>
</protein>
<comment type="catalytic activity">
    <reaction evidence="13">
        <text>[GlcNAc-(1-&gt;4)-Mur2Ac(oyl-L-Ala-gamma-D-Glu-L-Lys-D-Ala-D-Ala)](n)-di-trans,octa-cis-undecaprenyl diphosphate + beta-D-GlcNAc-(1-&gt;4)-Mur2Ac(oyl-L-Ala-gamma-D-Glu-L-Lys-D-Ala-D-Ala)-di-trans,octa-cis-undecaprenyl diphosphate = [GlcNAc-(1-&gt;4)-Mur2Ac(oyl-L-Ala-gamma-D-Glu-L-Lys-D-Ala-D-Ala)](n+1)-di-trans,octa-cis-undecaprenyl diphosphate + di-trans,octa-cis-undecaprenyl diphosphate + H(+)</text>
        <dbReference type="Rhea" id="RHEA:23708"/>
        <dbReference type="Rhea" id="RHEA-COMP:9602"/>
        <dbReference type="Rhea" id="RHEA-COMP:9603"/>
        <dbReference type="ChEBI" id="CHEBI:15378"/>
        <dbReference type="ChEBI" id="CHEBI:58405"/>
        <dbReference type="ChEBI" id="CHEBI:60033"/>
        <dbReference type="ChEBI" id="CHEBI:78435"/>
        <dbReference type="EC" id="2.4.99.28"/>
    </reaction>
</comment>
<keyword evidence="8" id="KW-0133">Cell shape</keyword>
<dbReference type="GO" id="GO:0006508">
    <property type="term" value="P:proteolysis"/>
    <property type="evidence" value="ECO:0007669"/>
    <property type="project" value="UniProtKB-KW"/>
</dbReference>
<evidence type="ECO:0000256" key="4">
    <source>
        <dbReference type="ARBA" id="ARBA00022670"/>
    </source>
</evidence>
<evidence type="ECO:0000313" key="19">
    <source>
        <dbReference type="Proteomes" id="UP000450000"/>
    </source>
</evidence>
<dbReference type="PANTHER" id="PTHR32282">
    <property type="entry name" value="BINDING PROTEIN TRANSPEPTIDASE, PUTATIVE-RELATED"/>
    <property type="match status" value="1"/>
</dbReference>
<evidence type="ECO:0000256" key="6">
    <source>
        <dbReference type="ARBA" id="ARBA00022679"/>
    </source>
</evidence>
<dbReference type="Gene3D" id="1.10.3810.10">
    <property type="entry name" value="Biosynthetic peptidoglycan transglycosylase-like"/>
    <property type="match status" value="1"/>
</dbReference>
<dbReference type="InterPro" id="IPR023346">
    <property type="entry name" value="Lysozyme-like_dom_sf"/>
</dbReference>
<evidence type="ECO:0000256" key="13">
    <source>
        <dbReference type="ARBA" id="ARBA00049902"/>
    </source>
</evidence>
<evidence type="ECO:0000256" key="8">
    <source>
        <dbReference type="ARBA" id="ARBA00022960"/>
    </source>
</evidence>
<dbReference type="Pfam" id="PF00905">
    <property type="entry name" value="Transpeptidase"/>
    <property type="match status" value="1"/>
</dbReference>
<dbReference type="EMBL" id="WBOF01000001">
    <property type="protein sequence ID" value="MQS12401.1"/>
    <property type="molecule type" value="Genomic_DNA"/>
</dbReference>
<comment type="similarity">
    <text evidence="1">In the C-terminal section; belongs to the transpeptidase family.</text>
</comment>
<feature type="compositionally biased region" description="Low complexity" evidence="14">
    <location>
        <begin position="775"/>
        <end position="787"/>
    </location>
</feature>